<dbReference type="Pfam" id="PF08263">
    <property type="entry name" value="LRRNT_2"/>
    <property type="match status" value="1"/>
</dbReference>
<dbReference type="InterPro" id="IPR011009">
    <property type="entry name" value="Kinase-like_dom_sf"/>
</dbReference>
<dbReference type="SUPFAM" id="SSF56112">
    <property type="entry name" value="Protein kinase-like (PK-like)"/>
    <property type="match status" value="1"/>
</dbReference>
<keyword evidence="3 9" id="KW-0812">Transmembrane</keyword>
<name>A0AAN7K254_9MYRT</name>
<evidence type="ECO:0000313" key="13">
    <source>
        <dbReference type="Proteomes" id="UP001345219"/>
    </source>
</evidence>
<gene>
    <name evidence="12" type="ORF">SAY87_019248</name>
</gene>
<keyword evidence="6 9" id="KW-1133">Transmembrane helix</keyword>
<comment type="subcellular location">
    <subcellularLocation>
        <location evidence="1">Membrane</location>
    </subcellularLocation>
</comment>
<evidence type="ECO:0000259" key="11">
    <source>
        <dbReference type="PROSITE" id="PS50011"/>
    </source>
</evidence>
<evidence type="ECO:0000256" key="1">
    <source>
        <dbReference type="ARBA" id="ARBA00004370"/>
    </source>
</evidence>
<evidence type="ECO:0000256" key="8">
    <source>
        <dbReference type="SAM" id="MobiDB-lite"/>
    </source>
</evidence>
<dbReference type="Gene3D" id="3.30.200.20">
    <property type="entry name" value="Phosphorylase Kinase, domain 1"/>
    <property type="match status" value="1"/>
</dbReference>
<evidence type="ECO:0000256" key="5">
    <source>
        <dbReference type="ARBA" id="ARBA00022737"/>
    </source>
</evidence>
<dbReference type="PANTHER" id="PTHR48007:SF39">
    <property type="entry name" value="PROTEIN KINASE DOMAIN-CONTAINING PROTEIN"/>
    <property type="match status" value="1"/>
</dbReference>
<evidence type="ECO:0000256" key="2">
    <source>
        <dbReference type="ARBA" id="ARBA00022614"/>
    </source>
</evidence>
<keyword evidence="5" id="KW-0677">Repeat</keyword>
<evidence type="ECO:0000256" key="7">
    <source>
        <dbReference type="ARBA" id="ARBA00023136"/>
    </source>
</evidence>
<dbReference type="Pfam" id="PF00069">
    <property type="entry name" value="Pkinase"/>
    <property type="match status" value="1"/>
</dbReference>
<keyword evidence="7 9" id="KW-0472">Membrane</keyword>
<dbReference type="Gene3D" id="1.10.510.10">
    <property type="entry name" value="Transferase(Phosphotransferase) domain 1"/>
    <property type="match status" value="1"/>
</dbReference>
<dbReference type="GO" id="GO:0005524">
    <property type="term" value="F:ATP binding"/>
    <property type="evidence" value="ECO:0007669"/>
    <property type="project" value="InterPro"/>
</dbReference>
<dbReference type="InterPro" id="IPR013210">
    <property type="entry name" value="LRR_N_plant-typ"/>
</dbReference>
<accession>A0AAN7K254</accession>
<feature type="compositionally biased region" description="Gly residues" evidence="8">
    <location>
        <begin position="310"/>
        <end position="327"/>
    </location>
</feature>
<feature type="transmembrane region" description="Helical" evidence="9">
    <location>
        <begin position="259"/>
        <end position="283"/>
    </location>
</feature>
<dbReference type="Gene3D" id="3.80.10.10">
    <property type="entry name" value="Ribonuclease Inhibitor"/>
    <property type="match status" value="2"/>
</dbReference>
<dbReference type="PROSITE" id="PS50011">
    <property type="entry name" value="PROTEIN_KINASE_DOM"/>
    <property type="match status" value="1"/>
</dbReference>
<evidence type="ECO:0000256" key="6">
    <source>
        <dbReference type="ARBA" id="ARBA00022989"/>
    </source>
</evidence>
<feature type="signal peptide" evidence="10">
    <location>
        <begin position="1"/>
        <end position="27"/>
    </location>
</feature>
<comment type="caution">
    <text evidence="12">The sequence shown here is derived from an EMBL/GenBank/DDBJ whole genome shotgun (WGS) entry which is preliminary data.</text>
</comment>
<dbReference type="GO" id="GO:0004672">
    <property type="term" value="F:protein kinase activity"/>
    <property type="evidence" value="ECO:0007669"/>
    <property type="project" value="InterPro"/>
</dbReference>
<feature type="chain" id="PRO_5042998673" description="Protein kinase domain-containing protein" evidence="10">
    <location>
        <begin position="28"/>
        <end position="670"/>
    </location>
</feature>
<organism evidence="12 13">
    <name type="scientific">Trapa incisa</name>
    <dbReference type="NCBI Taxonomy" id="236973"/>
    <lineage>
        <taxon>Eukaryota</taxon>
        <taxon>Viridiplantae</taxon>
        <taxon>Streptophyta</taxon>
        <taxon>Embryophyta</taxon>
        <taxon>Tracheophyta</taxon>
        <taxon>Spermatophyta</taxon>
        <taxon>Magnoliopsida</taxon>
        <taxon>eudicotyledons</taxon>
        <taxon>Gunneridae</taxon>
        <taxon>Pentapetalae</taxon>
        <taxon>rosids</taxon>
        <taxon>malvids</taxon>
        <taxon>Myrtales</taxon>
        <taxon>Lythraceae</taxon>
        <taxon>Trapa</taxon>
    </lineage>
</organism>
<dbReference type="AlphaFoldDB" id="A0AAN7K254"/>
<feature type="domain" description="Protein kinase" evidence="11">
    <location>
        <begin position="356"/>
        <end position="636"/>
    </location>
</feature>
<feature type="region of interest" description="Disordered" evidence="8">
    <location>
        <begin position="293"/>
        <end position="327"/>
    </location>
</feature>
<keyword evidence="2" id="KW-0433">Leucine-rich repeat</keyword>
<dbReference type="PANTHER" id="PTHR48007">
    <property type="entry name" value="LEUCINE-RICH REPEAT RECEPTOR-LIKE PROTEIN KINASE PXC1"/>
    <property type="match status" value="1"/>
</dbReference>
<evidence type="ECO:0000313" key="12">
    <source>
        <dbReference type="EMBL" id="KAK4757947.1"/>
    </source>
</evidence>
<dbReference type="SUPFAM" id="SSF52058">
    <property type="entry name" value="L domain-like"/>
    <property type="match status" value="1"/>
</dbReference>
<keyword evidence="13" id="KW-1185">Reference proteome</keyword>
<dbReference type="Pfam" id="PF00560">
    <property type="entry name" value="LRR_1"/>
    <property type="match status" value="1"/>
</dbReference>
<protein>
    <recommendedName>
        <fullName evidence="11">Protein kinase domain-containing protein</fullName>
    </recommendedName>
</protein>
<dbReference type="Proteomes" id="UP001345219">
    <property type="component" value="Chromosome 15"/>
</dbReference>
<feature type="region of interest" description="Disordered" evidence="8">
    <location>
        <begin position="638"/>
        <end position="670"/>
    </location>
</feature>
<dbReference type="InterPro" id="IPR032675">
    <property type="entry name" value="LRR_dom_sf"/>
</dbReference>
<evidence type="ECO:0000256" key="9">
    <source>
        <dbReference type="SAM" id="Phobius"/>
    </source>
</evidence>
<dbReference type="GO" id="GO:0016020">
    <property type="term" value="C:membrane"/>
    <property type="evidence" value="ECO:0007669"/>
    <property type="project" value="UniProtKB-SubCell"/>
</dbReference>
<dbReference type="Pfam" id="PF13855">
    <property type="entry name" value="LRR_8"/>
    <property type="match status" value="1"/>
</dbReference>
<keyword evidence="4 10" id="KW-0732">Signal</keyword>
<dbReference type="FunFam" id="3.80.10.10:FF:000400">
    <property type="entry name" value="Nuclear pore complex protein NUP107"/>
    <property type="match status" value="1"/>
</dbReference>
<dbReference type="InterPro" id="IPR000719">
    <property type="entry name" value="Prot_kinase_dom"/>
</dbReference>
<sequence length="670" mass="73695">MGFVIMRHCLLFMVSACYLAFLPWVSSGDADALLSLKSAIDPLNRLQWQGNGVCQWQGVKDCKNGRVTKLVLEFLNLTGTLDGKFLNQLDQLWVLSFKGNSLSGPIPNLSGLVNLKSLYLNSNNFSGEFPTSVLALHRLMILVLAGNQISGSIPVSLANMGRLTVLYLQDNKLTGMIPLLNQTNLRFFNVSNNQLSGEIPETHALLRFNASSFSCNINLCGVQVINPCRDAEGEGDVLPSTTLYPPPTMKRPLPRRSKLIEIIVGSLGGVVGLVVLLLLCIFCKRKQSSKEERSRGGASRVGVGKDGEATGSGMGDNDGQKEGGGGGSWEDNGIGNLVFLGGNDQKMSYSIEDLLKGSAETLGRGTIGSTYKAMMESGYIVTVKRLKDARYPSFEEFRRQMDLLGRLRHPNVVPLRAYFQAKEERLLVYDYFPNGSLFTLIHGSRTSGSGKPLHWTSCIKIAEDLATGLLYIHQNHNLIHGNLKSSNVLLGPDFESCLTDYGLSSSFWDANSLDEFGSASLFYRAPECRENRRRPMNPQCDVYSFGVLLLELLTGKSPFHDLVQEQGPDIASWVRLVREEEIESGDEPSSGNEASEEKLQALLNIAMACVCIAPDNRPTMREVLKMVRDARADAQLQISSNSSDHSPGRWSDTVQSLPRGEHQSIYDQRA</sequence>
<feature type="compositionally biased region" description="Basic and acidic residues" evidence="8">
    <location>
        <begin position="659"/>
        <end position="670"/>
    </location>
</feature>
<evidence type="ECO:0000256" key="4">
    <source>
        <dbReference type="ARBA" id="ARBA00022729"/>
    </source>
</evidence>
<proteinExistence type="predicted"/>
<evidence type="ECO:0000256" key="3">
    <source>
        <dbReference type="ARBA" id="ARBA00022692"/>
    </source>
</evidence>
<dbReference type="InterPro" id="IPR001611">
    <property type="entry name" value="Leu-rich_rpt"/>
</dbReference>
<evidence type="ECO:0000256" key="10">
    <source>
        <dbReference type="SAM" id="SignalP"/>
    </source>
</evidence>
<dbReference type="EMBL" id="JAXIOK010000012">
    <property type="protein sequence ID" value="KAK4757947.1"/>
    <property type="molecule type" value="Genomic_DNA"/>
</dbReference>
<dbReference type="InterPro" id="IPR046959">
    <property type="entry name" value="PRK1-6/SRF4-like"/>
</dbReference>
<reference evidence="12 13" key="1">
    <citation type="journal article" date="2023" name="Hortic Res">
        <title>Pangenome of water caltrop reveals structural variations and asymmetric subgenome divergence after allopolyploidization.</title>
        <authorList>
            <person name="Zhang X."/>
            <person name="Chen Y."/>
            <person name="Wang L."/>
            <person name="Yuan Y."/>
            <person name="Fang M."/>
            <person name="Shi L."/>
            <person name="Lu R."/>
            <person name="Comes H.P."/>
            <person name="Ma Y."/>
            <person name="Chen Y."/>
            <person name="Huang G."/>
            <person name="Zhou Y."/>
            <person name="Zheng Z."/>
            <person name="Qiu Y."/>
        </authorList>
    </citation>
    <scope>NUCLEOTIDE SEQUENCE [LARGE SCALE GENOMIC DNA]</scope>
    <source>
        <tissue evidence="12">Roots</tissue>
    </source>
</reference>